<dbReference type="GeneID" id="28757519"/>
<dbReference type="GO" id="GO:0000272">
    <property type="term" value="P:polysaccharide catabolic process"/>
    <property type="evidence" value="ECO:0007669"/>
    <property type="project" value="TreeGrafter"/>
</dbReference>
<dbReference type="PANTHER" id="PTHR36845">
    <property type="entry name" value="HYDROLASE, PUTATIVE (AFU_ORTHOLOGUE AFUA_7G05090)-RELATED"/>
    <property type="match status" value="1"/>
</dbReference>
<name>A0A177CV65_9PLEO</name>
<proteinExistence type="inferred from homology"/>
<organism evidence="3 4">
    <name type="scientific">Paraphaeosphaeria sporulosa</name>
    <dbReference type="NCBI Taxonomy" id="1460663"/>
    <lineage>
        <taxon>Eukaryota</taxon>
        <taxon>Fungi</taxon>
        <taxon>Dikarya</taxon>
        <taxon>Ascomycota</taxon>
        <taxon>Pezizomycotina</taxon>
        <taxon>Dothideomycetes</taxon>
        <taxon>Pleosporomycetidae</taxon>
        <taxon>Pleosporales</taxon>
        <taxon>Massarineae</taxon>
        <taxon>Didymosphaeriaceae</taxon>
        <taxon>Paraphaeosphaeria</taxon>
    </lineage>
</organism>
<dbReference type="InParanoid" id="A0A177CV65"/>
<dbReference type="RefSeq" id="XP_018041125.1">
    <property type="nucleotide sequence ID" value="XM_018174033.1"/>
</dbReference>
<evidence type="ECO:0000313" key="3">
    <source>
        <dbReference type="EMBL" id="OAG10760.1"/>
    </source>
</evidence>
<keyword evidence="1 3" id="KW-0378">Hydrolase</keyword>
<protein>
    <submittedName>
        <fullName evidence="3">Unsaturated glucuronyl hydrolase</fullName>
    </submittedName>
</protein>
<gene>
    <name evidence="3" type="ORF">CC84DRAFT_1084094</name>
</gene>
<dbReference type="Gene3D" id="1.50.10.10">
    <property type="match status" value="1"/>
</dbReference>
<dbReference type="EMBL" id="KV441549">
    <property type="protein sequence ID" value="OAG10760.1"/>
    <property type="molecule type" value="Genomic_DNA"/>
</dbReference>
<dbReference type="Pfam" id="PF07470">
    <property type="entry name" value="Glyco_hydro_88"/>
    <property type="match status" value="1"/>
</dbReference>
<comment type="similarity">
    <text evidence="2">Belongs to the glycosyl hydrolase 88 family.</text>
</comment>
<keyword evidence="4" id="KW-1185">Reference proteome</keyword>
<dbReference type="InterPro" id="IPR008928">
    <property type="entry name" value="6-hairpin_glycosidase_sf"/>
</dbReference>
<dbReference type="AlphaFoldDB" id="A0A177CV65"/>
<sequence length="448" mass="50299">MAKSSRSNPLDKYLLNLYTPSVEAKIWSIAAKGLQQSSPPTLYPEYTKPGGTHYIYRKADFWTSGFFPGSLYLLLERKKKHSHVLGQAGDLWAGNLHPLSLEFACKYWTESLHSNALLSNTHDLGFMIMPWAKVAYELNHDLRALDTIERAAQTLFSRYNSSMGCIRSWDNCVTKKYSFQDVNSEFMVIIDNMMNLDLLFYAASKTGNADMFSAAVQHARTTSRTHIRADGSTTHLVVLDPRSGDIRHRLTNQGHSHSSCWARGQAWAIAGFAETYHWTHDEDFLHISQRVANYFIEHLPDSGIVPWDFDAIEHETTSQPSDSSAAMVAAYGMLLIHEGLVHLGQSSNYLREALKLTRAVCAYQMNPEASWVVSEIVMDTVECGSVKKTAQEASVGIGDTILTGATINNYEYAPRRWANHGLVYADYYFLLVGNKMLEMGIDLCGILV</sequence>
<evidence type="ECO:0000313" key="4">
    <source>
        <dbReference type="Proteomes" id="UP000077069"/>
    </source>
</evidence>
<dbReference type="InterPro" id="IPR052369">
    <property type="entry name" value="UG_Glycosaminoglycan_Hydrolase"/>
</dbReference>
<dbReference type="SUPFAM" id="SSF48208">
    <property type="entry name" value="Six-hairpin glycosidases"/>
    <property type="match status" value="1"/>
</dbReference>
<dbReference type="Proteomes" id="UP000077069">
    <property type="component" value="Unassembled WGS sequence"/>
</dbReference>
<dbReference type="InterPro" id="IPR010905">
    <property type="entry name" value="Glyco_hydro_88"/>
</dbReference>
<evidence type="ECO:0000256" key="1">
    <source>
        <dbReference type="ARBA" id="ARBA00022801"/>
    </source>
</evidence>
<dbReference type="GO" id="GO:0052757">
    <property type="term" value="F:chondroitin hydrolase activity"/>
    <property type="evidence" value="ECO:0007669"/>
    <property type="project" value="TreeGrafter"/>
</dbReference>
<dbReference type="OrthoDB" id="2317065at2759"/>
<dbReference type="InterPro" id="IPR012341">
    <property type="entry name" value="6hp_glycosidase-like_sf"/>
</dbReference>
<accession>A0A177CV65</accession>
<evidence type="ECO:0000256" key="2">
    <source>
        <dbReference type="ARBA" id="ARBA00038358"/>
    </source>
</evidence>
<reference evidence="3 4" key="1">
    <citation type="submission" date="2016-05" db="EMBL/GenBank/DDBJ databases">
        <title>Comparative analysis of secretome profiles of manganese(II)-oxidizing ascomycete fungi.</title>
        <authorList>
            <consortium name="DOE Joint Genome Institute"/>
            <person name="Zeiner C.A."/>
            <person name="Purvine S.O."/>
            <person name="Zink E.M."/>
            <person name="Wu S."/>
            <person name="Pasa-Tolic L."/>
            <person name="Chaput D.L."/>
            <person name="Haridas S."/>
            <person name="Grigoriev I.V."/>
            <person name="Santelli C.M."/>
            <person name="Hansel C.M."/>
        </authorList>
    </citation>
    <scope>NUCLEOTIDE SEQUENCE [LARGE SCALE GENOMIC DNA]</scope>
    <source>
        <strain evidence="3 4">AP3s5-JAC2a</strain>
    </source>
</reference>
<dbReference type="PANTHER" id="PTHR36845:SF1">
    <property type="entry name" value="HYDROLASE, PUTATIVE (AFU_ORTHOLOGUE AFUA_7G05090)-RELATED"/>
    <property type="match status" value="1"/>
</dbReference>